<accession>B3QRV5</accession>
<dbReference type="OrthoDB" id="1156172at2"/>
<dbReference type="STRING" id="517418.Ctha_1449"/>
<dbReference type="HOGENOM" id="CLU_2859563_0_0_10"/>
<organism evidence="1 2">
    <name type="scientific">Chloroherpeton thalassium (strain ATCC 35110 / GB-78)</name>
    <dbReference type="NCBI Taxonomy" id="517418"/>
    <lineage>
        <taxon>Bacteria</taxon>
        <taxon>Pseudomonadati</taxon>
        <taxon>Chlorobiota</taxon>
        <taxon>Chlorobiia</taxon>
        <taxon>Chlorobiales</taxon>
        <taxon>Chloroherpetonaceae</taxon>
        <taxon>Chloroherpeton</taxon>
    </lineage>
</organism>
<dbReference type="Proteomes" id="UP000001208">
    <property type="component" value="Chromosome"/>
</dbReference>
<protein>
    <submittedName>
        <fullName evidence="1">Uncharacterized protein</fullName>
    </submittedName>
</protein>
<reference evidence="1 2" key="1">
    <citation type="submission" date="2008-06" db="EMBL/GenBank/DDBJ databases">
        <title>Complete sequence of Chloroherpeton thalassium ATCC 35110.</title>
        <authorList>
            <consortium name="US DOE Joint Genome Institute"/>
            <person name="Lucas S."/>
            <person name="Copeland A."/>
            <person name="Lapidus A."/>
            <person name="Glavina del Rio T."/>
            <person name="Dalin E."/>
            <person name="Tice H."/>
            <person name="Bruce D."/>
            <person name="Goodwin L."/>
            <person name="Pitluck S."/>
            <person name="Schmutz J."/>
            <person name="Larimer F."/>
            <person name="Land M."/>
            <person name="Hauser L."/>
            <person name="Kyrpides N."/>
            <person name="Mikhailova N."/>
            <person name="Liu Z."/>
            <person name="Li T."/>
            <person name="Zhao F."/>
            <person name="Overmann J."/>
            <person name="Bryant D.A."/>
            <person name="Richardson P."/>
        </authorList>
    </citation>
    <scope>NUCLEOTIDE SEQUENCE [LARGE SCALE GENOMIC DNA]</scope>
    <source>
        <strain evidence="2">ATCC 35110 / GB-78</strain>
    </source>
</reference>
<sequence length="64" mass="7378">MKIEFSAKDDAQEWLESLAHQFETTVTNDAIMFSDKIGTGFFKQFYFFEGLTLAGETRYVKGIK</sequence>
<dbReference type="EMBL" id="CP001100">
    <property type="protein sequence ID" value="ACF13908.1"/>
    <property type="molecule type" value="Genomic_DNA"/>
</dbReference>
<gene>
    <name evidence="1" type="ordered locus">Ctha_1449</name>
</gene>
<proteinExistence type="predicted"/>
<keyword evidence="2" id="KW-1185">Reference proteome</keyword>
<evidence type="ECO:0000313" key="2">
    <source>
        <dbReference type="Proteomes" id="UP000001208"/>
    </source>
</evidence>
<name>B3QRV5_CHLT3</name>
<dbReference type="KEGG" id="cts:Ctha_1449"/>
<evidence type="ECO:0000313" key="1">
    <source>
        <dbReference type="EMBL" id="ACF13908.1"/>
    </source>
</evidence>
<dbReference type="AlphaFoldDB" id="B3QRV5"/>
<dbReference type="RefSeq" id="WP_012499992.1">
    <property type="nucleotide sequence ID" value="NC_011026.1"/>
</dbReference>